<dbReference type="Proteomes" id="UP001595764">
    <property type="component" value="Unassembled WGS sequence"/>
</dbReference>
<feature type="region of interest" description="Disordered" evidence="1">
    <location>
        <begin position="60"/>
        <end position="106"/>
    </location>
</feature>
<dbReference type="RefSeq" id="WP_377870010.1">
    <property type="nucleotide sequence ID" value="NZ_JBHMAY010000017.1"/>
</dbReference>
<comment type="caution">
    <text evidence="2">The sequence shown here is derived from an EMBL/GenBank/DDBJ whole genome shotgun (WGS) entry which is preliminary data.</text>
</comment>
<accession>A0ABV7QF41</accession>
<dbReference type="EMBL" id="JBHRWI010000016">
    <property type="protein sequence ID" value="MFC3510958.1"/>
    <property type="molecule type" value="Genomic_DNA"/>
</dbReference>
<feature type="compositionally biased region" description="Basic and acidic residues" evidence="1">
    <location>
        <begin position="408"/>
        <end position="420"/>
    </location>
</feature>
<evidence type="ECO:0000313" key="3">
    <source>
        <dbReference type="Proteomes" id="UP001595764"/>
    </source>
</evidence>
<sequence>MPEFPNNTRIEWNPSHGNYWMPGVVTAQGSTPDIIAIRLDDETHPRDIYVSTRRLRLSQVHQGKTPAEYGINPSNPETRQTPSPVSYVEGGENASERASQPVETASPGEVVRSLVDGFNAGSAEMGKELRKILRGSGLIGPEFPASERPNAGQETAQLTLGAVPSVIHALRVELERETARADAAEAKLAASKTVREAYVAEMRRLAAERDLALWLHAEAKWRHANEHAANTTLGFGLLQLERERDEALSTLDQIRDLAGGFHAFMLGPGRCNPDQVRTRAVAALDGIRKAFEGATDRQPTTVDQVRSSFETYLSRLHAELDEWAERDERFRPLIESVRAITVPVTDREEPAQENDLGCDACGQTKNRHGSGHSFRPRGGCDAEDCPDGACSCEEPASVWDVEADTHRISEDHEEPAKEAEPQATGSSSERARFWQLVAKHGFCQCPADGSVCLDACCRLCSRLDPECPCVMDPEADYLDGYDGAVVREEPAGETKPRVFLPGDTIPARVAVLDNFGDTQRRPTAWSIGYGTAVEILLPTTADWDDAVWAERESRGQAVERQADSEAQR</sequence>
<protein>
    <submittedName>
        <fullName evidence="2">Uncharacterized protein</fullName>
    </submittedName>
</protein>
<proteinExistence type="predicted"/>
<name>A0ABV7QF41_9PSEU</name>
<evidence type="ECO:0000256" key="1">
    <source>
        <dbReference type="SAM" id="MobiDB-lite"/>
    </source>
</evidence>
<keyword evidence="3" id="KW-1185">Reference proteome</keyword>
<reference evidence="3" key="1">
    <citation type="journal article" date="2019" name="Int. J. Syst. Evol. Microbiol.">
        <title>The Global Catalogue of Microorganisms (GCM) 10K type strain sequencing project: providing services to taxonomists for standard genome sequencing and annotation.</title>
        <authorList>
            <consortium name="The Broad Institute Genomics Platform"/>
            <consortium name="The Broad Institute Genome Sequencing Center for Infectious Disease"/>
            <person name="Wu L."/>
            <person name="Ma J."/>
        </authorList>
    </citation>
    <scope>NUCLEOTIDE SEQUENCE [LARGE SCALE GENOMIC DNA]</scope>
    <source>
        <strain evidence="3">CGMCC 4.7682</strain>
    </source>
</reference>
<evidence type="ECO:0000313" key="2">
    <source>
        <dbReference type="EMBL" id="MFC3510958.1"/>
    </source>
</evidence>
<feature type="region of interest" description="Disordered" evidence="1">
    <location>
        <begin position="408"/>
        <end position="428"/>
    </location>
</feature>
<gene>
    <name evidence="2" type="ORF">ACFORO_12350</name>
</gene>
<organism evidence="2 3">
    <name type="scientific">Amycolatopsis halotolerans</name>
    <dbReference type="NCBI Taxonomy" id="330083"/>
    <lineage>
        <taxon>Bacteria</taxon>
        <taxon>Bacillati</taxon>
        <taxon>Actinomycetota</taxon>
        <taxon>Actinomycetes</taxon>
        <taxon>Pseudonocardiales</taxon>
        <taxon>Pseudonocardiaceae</taxon>
        <taxon>Amycolatopsis</taxon>
    </lineage>
</organism>
<feature type="compositionally biased region" description="Polar residues" evidence="1">
    <location>
        <begin position="72"/>
        <end position="84"/>
    </location>
</feature>